<dbReference type="InterPro" id="IPR029063">
    <property type="entry name" value="SAM-dependent_MTases_sf"/>
</dbReference>
<dbReference type="NCBIfam" id="NF001244">
    <property type="entry name" value="PRK00216.1-5"/>
    <property type="match status" value="1"/>
</dbReference>
<keyword evidence="2 5" id="KW-0489">Methyltransferase</keyword>
<dbReference type="EC" id="2.1.1.163" evidence="5"/>
<sequence>MPDPDKVNSMFSRIAAKYDLANRALSLGIDTLWRDRLVDEVWLKNPSNITDLATGSGDVAFELRKEFAPSIRIDGLDFCEPMLDEARKKQAKAGYRNMSFEVGDCLDLPLPDNSTDAVTISFGYRNLGDRHRGLLEMRRVLRPENGYLFILEFSQPAKIVRPFYYFYLKTLLPNIAGALTGDVSAYRYLSDSIEAFPPREGITQELEDAGFKDIRAIPMTFGMVALHIAKA</sequence>
<dbReference type="AlphaFoldDB" id="A0A7X1B9N5"/>
<dbReference type="UniPathway" id="UPA00079">
    <property type="reaction ID" value="UER00169"/>
</dbReference>
<proteinExistence type="inferred from homology"/>
<keyword evidence="3 5" id="KW-0808">Transferase</keyword>
<keyword evidence="4 5" id="KW-0949">S-adenosyl-L-methionine</keyword>
<evidence type="ECO:0000256" key="4">
    <source>
        <dbReference type="ARBA" id="ARBA00022691"/>
    </source>
</evidence>
<evidence type="ECO:0000256" key="3">
    <source>
        <dbReference type="ARBA" id="ARBA00022679"/>
    </source>
</evidence>
<dbReference type="GO" id="GO:0043770">
    <property type="term" value="F:demethylmenaquinone methyltransferase activity"/>
    <property type="evidence" value="ECO:0007669"/>
    <property type="project" value="UniProtKB-UniRule"/>
</dbReference>
<dbReference type="Proteomes" id="UP000526501">
    <property type="component" value="Unassembled WGS sequence"/>
</dbReference>
<evidence type="ECO:0000256" key="2">
    <source>
        <dbReference type="ARBA" id="ARBA00022603"/>
    </source>
</evidence>
<comment type="similarity">
    <text evidence="5">Belongs to the class I-like SAM-binding methyltransferase superfamily. MenG/UbiE family.</text>
</comment>
<dbReference type="Pfam" id="PF01209">
    <property type="entry name" value="Ubie_methyltran"/>
    <property type="match status" value="1"/>
</dbReference>
<dbReference type="InterPro" id="IPR023576">
    <property type="entry name" value="UbiE/COQ5_MeTrFase_CS"/>
</dbReference>
<gene>
    <name evidence="6" type="primary">ubiE</name>
    <name evidence="5" type="synonym">menG</name>
    <name evidence="6" type="ORF">H5P27_18900</name>
</gene>
<evidence type="ECO:0000256" key="1">
    <source>
        <dbReference type="ARBA" id="ARBA00022428"/>
    </source>
</evidence>
<evidence type="ECO:0000256" key="5">
    <source>
        <dbReference type="HAMAP-Rule" id="MF_01813"/>
    </source>
</evidence>
<keyword evidence="1 5" id="KW-0474">Menaquinone biosynthesis</keyword>
<accession>A0A7X1B9N5</accession>
<evidence type="ECO:0000313" key="6">
    <source>
        <dbReference type="EMBL" id="MBC2608131.1"/>
    </source>
</evidence>
<dbReference type="PROSITE" id="PS01183">
    <property type="entry name" value="UBIE_1"/>
    <property type="match status" value="1"/>
</dbReference>
<organism evidence="6 7">
    <name type="scientific">Pelagicoccus albus</name>
    <dbReference type="NCBI Taxonomy" id="415222"/>
    <lineage>
        <taxon>Bacteria</taxon>
        <taxon>Pseudomonadati</taxon>
        <taxon>Verrucomicrobiota</taxon>
        <taxon>Opitutia</taxon>
        <taxon>Puniceicoccales</taxon>
        <taxon>Pelagicoccaceae</taxon>
        <taxon>Pelagicoccus</taxon>
    </lineage>
</organism>
<feature type="binding site" evidence="5">
    <location>
        <position position="77"/>
    </location>
    <ligand>
        <name>S-adenosyl-L-methionine</name>
        <dbReference type="ChEBI" id="CHEBI:59789"/>
    </ligand>
</feature>
<dbReference type="SUPFAM" id="SSF53335">
    <property type="entry name" value="S-adenosyl-L-methionine-dependent methyltransferases"/>
    <property type="match status" value="1"/>
</dbReference>
<dbReference type="Gene3D" id="3.40.50.150">
    <property type="entry name" value="Vaccinia Virus protein VP39"/>
    <property type="match status" value="1"/>
</dbReference>
<dbReference type="GO" id="GO:0032259">
    <property type="term" value="P:methylation"/>
    <property type="evidence" value="ECO:0007669"/>
    <property type="project" value="UniProtKB-KW"/>
</dbReference>
<feature type="binding site" evidence="5">
    <location>
        <position position="121"/>
    </location>
    <ligand>
        <name>S-adenosyl-L-methionine</name>
        <dbReference type="ChEBI" id="CHEBI:59789"/>
    </ligand>
</feature>
<dbReference type="HAMAP" id="MF_01813">
    <property type="entry name" value="MenG_UbiE_methyltr"/>
    <property type="match status" value="1"/>
</dbReference>
<comment type="catalytic activity">
    <reaction evidence="5">
        <text>a 2-demethylmenaquinol + S-adenosyl-L-methionine = a menaquinol + S-adenosyl-L-homocysteine + H(+)</text>
        <dbReference type="Rhea" id="RHEA:42640"/>
        <dbReference type="Rhea" id="RHEA-COMP:9539"/>
        <dbReference type="Rhea" id="RHEA-COMP:9563"/>
        <dbReference type="ChEBI" id="CHEBI:15378"/>
        <dbReference type="ChEBI" id="CHEBI:18151"/>
        <dbReference type="ChEBI" id="CHEBI:55437"/>
        <dbReference type="ChEBI" id="CHEBI:57856"/>
        <dbReference type="ChEBI" id="CHEBI:59789"/>
        <dbReference type="EC" id="2.1.1.163"/>
    </reaction>
</comment>
<feature type="binding site" evidence="5">
    <location>
        <position position="56"/>
    </location>
    <ligand>
        <name>S-adenosyl-L-methionine</name>
        <dbReference type="ChEBI" id="CHEBI:59789"/>
    </ligand>
</feature>
<dbReference type="EMBL" id="JACHVC010000013">
    <property type="protein sequence ID" value="MBC2608131.1"/>
    <property type="molecule type" value="Genomic_DNA"/>
</dbReference>
<evidence type="ECO:0000313" key="7">
    <source>
        <dbReference type="Proteomes" id="UP000526501"/>
    </source>
</evidence>
<comment type="caution">
    <text evidence="6">The sequence shown here is derived from an EMBL/GenBank/DDBJ whole genome shotgun (WGS) entry which is preliminary data.</text>
</comment>
<keyword evidence="7" id="KW-1185">Reference proteome</keyword>
<dbReference type="GO" id="GO:0009234">
    <property type="term" value="P:menaquinone biosynthetic process"/>
    <property type="evidence" value="ECO:0007669"/>
    <property type="project" value="UniProtKB-UniRule"/>
</dbReference>
<reference evidence="6 7" key="1">
    <citation type="submission" date="2020-07" db="EMBL/GenBank/DDBJ databases">
        <authorList>
            <person name="Feng X."/>
        </authorList>
    </citation>
    <scope>NUCLEOTIDE SEQUENCE [LARGE SCALE GENOMIC DNA]</scope>
    <source>
        <strain evidence="6 7">JCM23202</strain>
    </source>
</reference>
<dbReference type="RefSeq" id="WP_185661984.1">
    <property type="nucleotide sequence ID" value="NZ_CAWPOO010000013.1"/>
</dbReference>
<dbReference type="PROSITE" id="PS51608">
    <property type="entry name" value="SAM_MT_UBIE"/>
    <property type="match status" value="1"/>
</dbReference>
<comment type="function">
    <text evidence="5">Methyltransferase required for the conversion of demethylmenaquinol (DMKH2) to menaquinol (MKH2).</text>
</comment>
<feature type="binding site" evidence="5">
    <location>
        <begin position="104"/>
        <end position="105"/>
    </location>
    <ligand>
        <name>S-adenosyl-L-methionine</name>
        <dbReference type="ChEBI" id="CHEBI:59789"/>
    </ligand>
</feature>
<dbReference type="PANTHER" id="PTHR43591:SF24">
    <property type="entry name" value="2-METHOXY-6-POLYPRENYL-1,4-BENZOQUINOL METHYLASE, MITOCHONDRIAL"/>
    <property type="match status" value="1"/>
</dbReference>
<name>A0A7X1B9N5_9BACT</name>
<dbReference type="PANTHER" id="PTHR43591">
    <property type="entry name" value="METHYLTRANSFERASE"/>
    <property type="match status" value="1"/>
</dbReference>
<protein>
    <recommendedName>
        <fullName evidence="5">Demethylmenaquinone methyltransferase</fullName>
        <ecNumber evidence="5">2.1.1.163</ecNumber>
    </recommendedName>
</protein>
<dbReference type="InterPro" id="IPR004033">
    <property type="entry name" value="UbiE/COQ5_MeTrFase"/>
</dbReference>
<comment type="pathway">
    <text evidence="5">Quinol/quinone metabolism; menaquinone biosynthesis; menaquinol from 1,4-dihydroxy-2-naphthoate: step 2/2.</text>
</comment>
<dbReference type="CDD" id="cd02440">
    <property type="entry name" value="AdoMet_MTases"/>
    <property type="match status" value="1"/>
</dbReference>
<dbReference type="NCBIfam" id="TIGR01934">
    <property type="entry name" value="MenG_MenH_UbiE"/>
    <property type="match status" value="1"/>
</dbReference>